<reference evidence="3" key="1">
    <citation type="submission" date="2025-08" db="UniProtKB">
        <authorList>
            <consortium name="RefSeq"/>
        </authorList>
    </citation>
    <scope>IDENTIFICATION</scope>
    <source>
        <strain evidence="3">Aabys</strain>
        <tissue evidence="3">Whole body</tissue>
    </source>
</reference>
<feature type="region of interest" description="Disordered" evidence="1">
    <location>
        <begin position="878"/>
        <end position="923"/>
    </location>
</feature>
<dbReference type="RefSeq" id="XP_058986208.1">
    <property type="nucleotide sequence ID" value="XM_059130225.1"/>
</dbReference>
<evidence type="ECO:0000313" key="3">
    <source>
        <dbReference type="RefSeq" id="XP_058986208.1"/>
    </source>
</evidence>
<protein>
    <submittedName>
        <fullName evidence="3">Uncharacterized protein LOC131806262</fullName>
    </submittedName>
</protein>
<dbReference type="GeneID" id="131806262"/>
<feature type="compositionally biased region" description="Low complexity" evidence="1">
    <location>
        <begin position="600"/>
        <end position="618"/>
    </location>
</feature>
<feature type="compositionally biased region" description="Low complexity" evidence="1">
    <location>
        <begin position="878"/>
        <end position="896"/>
    </location>
</feature>
<feature type="compositionally biased region" description="Low complexity" evidence="1">
    <location>
        <begin position="739"/>
        <end position="757"/>
    </location>
</feature>
<gene>
    <name evidence="3" type="primary">LOC131806262</name>
</gene>
<feature type="compositionally biased region" description="Polar residues" evidence="1">
    <location>
        <begin position="282"/>
        <end position="299"/>
    </location>
</feature>
<organism evidence="2 3">
    <name type="scientific">Musca domestica</name>
    <name type="common">House fly</name>
    <dbReference type="NCBI Taxonomy" id="7370"/>
    <lineage>
        <taxon>Eukaryota</taxon>
        <taxon>Metazoa</taxon>
        <taxon>Ecdysozoa</taxon>
        <taxon>Arthropoda</taxon>
        <taxon>Hexapoda</taxon>
        <taxon>Insecta</taxon>
        <taxon>Pterygota</taxon>
        <taxon>Neoptera</taxon>
        <taxon>Endopterygota</taxon>
        <taxon>Diptera</taxon>
        <taxon>Brachycera</taxon>
        <taxon>Muscomorpha</taxon>
        <taxon>Muscoidea</taxon>
        <taxon>Muscidae</taxon>
        <taxon>Musca</taxon>
    </lineage>
</organism>
<keyword evidence="2" id="KW-1185">Reference proteome</keyword>
<name>A0ABM3VK78_MUSDO</name>
<sequence length="923" mass="105987">MQTRSASAAGRPILGHSGAVLTTTAVTVSNVTTTAASILTSTSNIMTTAHNVPLTTHSVITGATNAPPSDLNIPATSALSSAAPPLPSGIQEASNSFNTSLWSHGSVASPSYSVLTGLQKLQSRPGIPPADPVVSAGVKEIINSAIALSQLQYRQQEEERLRALIPRIAEATRCSLIMGNDPGNNLFPPSHLTMSAATHAPDRSSLESAIVTSAALASGLRAQHSHVAMGHPPPLSQQSNFGYPPVPMVNPQQPVTSVPVSAFNQPPPNLAVPPPNFALHSARSTQPPERLPNSYNIRQPGNLRAEPSGRCNLEKWGVRFDGTDKTMNVQEFIFREGALMKDYNCPEEEFVTKFHQLLDPPALDWYWNSRKFMPFRTWREIERALLMQYQRFENEFQIQMQILNRRQLPQETFDEFYNAVLKLRTQQETPYKEQEMVEIMRGNLKPALAQMIFSAQIQDLGEFYRQVKRAETLIASHRQQRYAVPQRVHELDWQQNEEFSAEPMHLQAQQHHIVQTQQQQVHIQHQHLQQRQQPVAQHFQPLLSEHTNRHYVQIQQQPISHHIQHQQSQQHQQPVALHFQPQLSQHTNHHFIEIQQQPVLHHIQQQQEEQNHQSNLNLRQSKDSDRVTGVESSYENEENDEPMHLQAQQHHIVQAHLQQVHIQHQHLQQHQQPVAQHFQPLLSEHTNRHYVQIQQQPVSHHIQHQQSQQHQQPVALHFQPQLSQHTNHHFIEIQQQPVLHHIQQQQEEQNHQSNLNLRQSKDSDRVTGVESSYENEENDEPMHLQAQQHHIVQTHQQQVHIQHQHLQQRQQPVAQHFQPQLSEHTNRHYVQIQQQPVSHHIQHQQSQQHEQPVALHFQPQLSQHTNHHFIEIQQQPVLHHIQQQQEEQNHQSNLNLRQSKDSDRVTGVESSHENEENYEGGTS</sequence>
<proteinExistence type="predicted"/>
<feature type="compositionally biased region" description="Basic and acidic residues" evidence="1">
    <location>
        <begin position="898"/>
        <end position="915"/>
    </location>
</feature>
<feature type="region of interest" description="Disordered" evidence="1">
    <location>
        <begin position="281"/>
        <end position="308"/>
    </location>
</feature>
<feature type="region of interest" description="Disordered" evidence="1">
    <location>
        <begin position="739"/>
        <end position="815"/>
    </location>
</feature>
<evidence type="ECO:0000313" key="2">
    <source>
        <dbReference type="Proteomes" id="UP001652621"/>
    </source>
</evidence>
<dbReference type="Proteomes" id="UP001652621">
    <property type="component" value="Unplaced"/>
</dbReference>
<accession>A0ABM3VK78</accession>
<feature type="region of interest" description="Disordered" evidence="1">
    <location>
        <begin position="600"/>
        <end position="641"/>
    </location>
</feature>
<feature type="compositionally biased region" description="Low complexity" evidence="1">
    <location>
        <begin position="785"/>
        <end position="815"/>
    </location>
</feature>
<evidence type="ECO:0000256" key="1">
    <source>
        <dbReference type="SAM" id="MobiDB-lite"/>
    </source>
</evidence>